<evidence type="ECO:0000256" key="1">
    <source>
        <dbReference type="ARBA" id="ARBA00001917"/>
    </source>
</evidence>
<dbReference type="Pfam" id="PF00258">
    <property type="entry name" value="Flavodoxin_1"/>
    <property type="match status" value="1"/>
</dbReference>
<evidence type="ECO:0000259" key="8">
    <source>
        <dbReference type="PROSITE" id="PS50902"/>
    </source>
</evidence>
<dbReference type="PROSITE" id="PS50902">
    <property type="entry name" value="FLAVODOXIN_LIKE"/>
    <property type="match status" value="1"/>
</dbReference>
<name>A0A365L744_9BACL</name>
<dbReference type="AlphaFoldDB" id="A0A365L744"/>
<comment type="cofactor">
    <cofactor evidence="1">
        <name>FMN</name>
        <dbReference type="ChEBI" id="CHEBI:58210"/>
    </cofactor>
</comment>
<keyword evidence="6" id="KW-0288">FMN</keyword>
<dbReference type="SUPFAM" id="SSF52218">
    <property type="entry name" value="Flavoproteins"/>
    <property type="match status" value="1"/>
</dbReference>
<dbReference type="PRINTS" id="PR00369">
    <property type="entry name" value="FLAVODOXIN"/>
</dbReference>
<evidence type="ECO:0000256" key="5">
    <source>
        <dbReference type="ARBA" id="ARBA00022630"/>
    </source>
</evidence>
<dbReference type="EMBL" id="QLZR01000001">
    <property type="protein sequence ID" value="RAZ81230.1"/>
    <property type="molecule type" value="Genomic_DNA"/>
</dbReference>
<dbReference type="Proteomes" id="UP000251002">
    <property type="component" value="Unassembled WGS sequence"/>
</dbReference>
<dbReference type="InterPro" id="IPR029039">
    <property type="entry name" value="Flavoprotein-like_sf"/>
</dbReference>
<keyword evidence="4" id="KW-0813">Transport</keyword>
<keyword evidence="10" id="KW-1185">Reference proteome</keyword>
<comment type="caution">
    <text evidence="9">The sequence shown here is derived from an EMBL/GenBank/DDBJ whole genome shotgun (WGS) entry which is preliminary data.</text>
</comment>
<keyword evidence="7" id="KW-0249">Electron transport</keyword>
<accession>A0A365L744</accession>
<dbReference type="PANTHER" id="PTHR42809">
    <property type="entry name" value="FLAVODOXIN 2"/>
    <property type="match status" value="1"/>
</dbReference>
<dbReference type="GO" id="GO:0010181">
    <property type="term" value="F:FMN binding"/>
    <property type="evidence" value="ECO:0007669"/>
    <property type="project" value="InterPro"/>
</dbReference>
<evidence type="ECO:0000256" key="4">
    <source>
        <dbReference type="ARBA" id="ARBA00022448"/>
    </source>
</evidence>
<dbReference type="PANTHER" id="PTHR42809:SF1">
    <property type="entry name" value="FLAVODOXIN 1"/>
    <property type="match status" value="1"/>
</dbReference>
<gene>
    <name evidence="9" type="ORF">DP120_02790</name>
</gene>
<comment type="similarity">
    <text evidence="3">Belongs to the flavodoxin family.</text>
</comment>
<evidence type="ECO:0000256" key="6">
    <source>
        <dbReference type="ARBA" id="ARBA00022643"/>
    </source>
</evidence>
<feature type="domain" description="Flavodoxin-like" evidence="8">
    <location>
        <begin position="10"/>
        <end position="147"/>
    </location>
</feature>
<evidence type="ECO:0000313" key="10">
    <source>
        <dbReference type="Proteomes" id="UP000251002"/>
    </source>
</evidence>
<evidence type="ECO:0000256" key="3">
    <source>
        <dbReference type="ARBA" id="ARBA00005267"/>
    </source>
</evidence>
<dbReference type="InterPro" id="IPR008254">
    <property type="entry name" value="Flavodoxin/NO_synth"/>
</dbReference>
<reference evidence="9 10" key="1">
    <citation type="submission" date="2018-06" db="EMBL/GenBank/DDBJ databases">
        <title>The draft genome sequences of strains SCU63 and S1.</title>
        <authorList>
            <person name="Gan L."/>
        </authorList>
    </citation>
    <scope>NUCLEOTIDE SEQUENCE [LARGE SCALE GENOMIC DNA]</scope>
    <source>
        <strain evidence="9 10">SCU63</strain>
    </source>
</reference>
<dbReference type="GO" id="GO:0016651">
    <property type="term" value="F:oxidoreductase activity, acting on NAD(P)H"/>
    <property type="evidence" value="ECO:0007669"/>
    <property type="project" value="UniProtKB-ARBA"/>
</dbReference>
<dbReference type="Gene3D" id="3.40.50.360">
    <property type="match status" value="1"/>
</dbReference>
<dbReference type="InterPro" id="IPR001094">
    <property type="entry name" value="Flavdoxin-like"/>
</dbReference>
<evidence type="ECO:0000313" key="9">
    <source>
        <dbReference type="EMBL" id="RAZ81230.1"/>
    </source>
</evidence>
<evidence type="ECO:0000256" key="7">
    <source>
        <dbReference type="ARBA" id="ARBA00022982"/>
    </source>
</evidence>
<comment type="function">
    <text evidence="2">Low-potential electron donor to a number of redox enzymes.</text>
</comment>
<keyword evidence="5" id="KW-0285">Flavoprotein</keyword>
<sequence length="162" mass="18400">MGLMNCDYRIAIVYASVTGNTQAVAEVLAECFQAKGFLPDVCEINQFDVNKLRRYDIVVIGTYTWGSGEIPAEIQELFEAFEELQRPELVTAVFGTGDSFFSEFCGAVNRFRDMLYVHTNLAATLKIELMPQETDLARCEKFVEAVSRRLMDTDKMRKRKAT</sequence>
<protein>
    <submittedName>
        <fullName evidence="9">Flavodoxin</fullName>
    </submittedName>
</protein>
<proteinExistence type="inferred from homology"/>
<organism evidence="9 10">
    <name type="scientific">Planococcus halotolerans</name>
    <dbReference type="NCBI Taxonomy" id="2233542"/>
    <lineage>
        <taxon>Bacteria</taxon>
        <taxon>Bacillati</taxon>
        <taxon>Bacillota</taxon>
        <taxon>Bacilli</taxon>
        <taxon>Bacillales</taxon>
        <taxon>Caryophanaceae</taxon>
        <taxon>Planococcus</taxon>
    </lineage>
</organism>
<evidence type="ECO:0000256" key="2">
    <source>
        <dbReference type="ARBA" id="ARBA00003297"/>
    </source>
</evidence>
<dbReference type="InterPro" id="IPR050619">
    <property type="entry name" value="Flavodoxin"/>
</dbReference>